<dbReference type="AlphaFoldDB" id="A0A4C1UGP0"/>
<evidence type="ECO:0000313" key="2">
    <source>
        <dbReference type="Proteomes" id="UP000299102"/>
    </source>
</evidence>
<dbReference type="Proteomes" id="UP000299102">
    <property type="component" value="Unassembled WGS sequence"/>
</dbReference>
<name>A0A4C1UGP0_EUMVA</name>
<organism evidence="1 2">
    <name type="scientific">Eumeta variegata</name>
    <name type="common">Bagworm moth</name>
    <name type="synonym">Eumeta japonica</name>
    <dbReference type="NCBI Taxonomy" id="151549"/>
    <lineage>
        <taxon>Eukaryota</taxon>
        <taxon>Metazoa</taxon>
        <taxon>Ecdysozoa</taxon>
        <taxon>Arthropoda</taxon>
        <taxon>Hexapoda</taxon>
        <taxon>Insecta</taxon>
        <taxon>Pterygota</taxon>
        <taxon>Neoptera</taxon>
        <taxon>Endopterygota</taxon>
        <taxon>Lepidoptera</taxon>
        <taxon>Glossata</taxon>
        <taxon>Ditrysia</taxon>
        <taxon>Tineoidea</taxon>
        <taxon>Psychidae</taxon>
        <taxon>Oiketicinae</taxon>
        <taxon>Eumeta</taxon>
    </lineage>
</organism>
<reference evidence="1 2" key="1">
    <citation type="journal article" date="2019" name="Commun. Biol.">
        <title>The bagworm genome reveals a unique fibroin gene that provides high tensile strength.</title>
        <authorList>
            <person name="Kono N."/>
            <person name="Nakamura H."/>
            <person name="Ohtoshi R."/>
            <person name="Tomita M."/>
            <person name="Numata K."/>
            <person name="Arakawa K."/>
        </authorList>
    </citation>
    <scope>NUCLEOTIDE SEQUENCE [LARGE SCALE GENOMIC DNA]</scope>
</reference>
<sequence length="247" mass="28270">MSSKGREQELFNLRTSIWVLGNVRNARSAAPRLLPQNVKKRSGSLYLLQYWQRIVKEFGKSGEISVRLFEMRTTPAQTGEGAALLPLRSQRASAAGDRPAHDSCHPSAFTNFRRVRPSAFDRGDGAAPWRCRRRRPREEFAPEVHVFRISFGTRVFLTATVSRYQALKKIYIFKFIDRLLEYHLAQAHAQKNRIPPTVAASRMPPVYIGKGIYIRLHQRHRPGRLSDRAALSIELKKIVITKIPNTL</sequence>
<protein>
    <submittedName>
        <fullName evidence="1">Uncharacterized protein</fullName>
    </submittedName>
</protein>
<comment type="caution">
    <text evidence="1">The sequence shown here is derived from an EMBL/GenBank/DDBJ whole genome shotgun (WGS) entry which is preliminary data.</text>
</comment>
<proteinExistence type="predicted"/>
<keyword evidence="2" id="KW-1185">Reference proteome</keyword>
<accession>A0A4C1UGP0</accession>
<gene>
    <name evidence="1" type="ORF">EVAR_19607_1</name>
</gene>
<evidence type="ECO:0000313" key="1">
    <source>
        <dbReference type="EMBL" id="GBP25126.1"/>
    </source>
</evidence>
<dbReference type="EMBL" id="BGZK01000169">
    <property type="protein sequence ID" value="GBP25126.1"/>
    <property type="molecule type" value="Genomic_DNA"/>
</dbReference>